<evidence type="ECO:0000256" key="1">
    <source>
        <dbReference type="SAM" id="Phobius"/>
    </source>
</evidence>
<organism evidence="2 3">
    <name type="scientific">Flavobacterium aureirubrum</name>
    <dbReference type="NCBI Taxonomy" id="3133147"/>
    <lineage>
        <taxon>Bacteria</taxon>
        <taxon>Pseudomonadati</taxon>
        <taxon>Bacteroidota</taxon>
        <taxon>Flavobacteriia</taxon>
        <taxon>Flavobacteriales</taxon>
        <taxon>Flavobacteriaceae</taxon>
        <taxon>Flavobacterium</taxon>
    </lineage>
</organism>
<feature type="transmembrane region" description="Helical" evidence="1">
    <location>
        <begin position="164"/>
        <end position="190"/>
    </location>
</feature>
<name>A0ABU9N2Q5_9FLAO</name>
<feature type="transmembrane region" description="Helical" evidence="1">
    <location>
        <begin position="313"/>
        <end position="333"/>
    </location>
</feature>
<accession>A0ABU9N2Q5</accession>
<keyword evidence="1" id="KW-0812">Transmembrane</keyword>
<dbReference type="Proteomes" id="UP001460072">
    <property type="component" value="Unassembled WGS sequence"/>
</dbReference>
<dbReference type="RefSeq" id="WP_342695231.1">
    <property type="nucleotide sequence ID" value="NZ_JBCGDO010000004.1"/>
</dbReference>
<feature type="transmembrane region" description="Helical" evidence="1">
    <location>
        <begin position="286"/>
        <end position="306"/>
    </location>
</feature>
<evidence type="ECO:0000313" key="3">
    <source>
        <dbReference type="Proteomes" id="UP001460072"/>
    </source>
</evidence>
<dbReference type="EMBL" id="JBCGDO010000004">
    <property type="protein sequence ID" value="MEM0542010.1"/>
    <property type="molecule type" value="Genomic_DNA"/>
</dbReference>
<evidence type="ECO:0000313" key="2">
    <source>
        <dbReference type="EMBL" id="MEM0542010.1"/>
    </source>
</evidence>
<feature type="transmembrane region" description="Helical" evidence="1">
    <location>
        <begin position="140"/>
        <end position="157"/>
    </location>
</feature>
<feature type="transmembrane region" description="Helical" evidence="1">
    <location>
        <begin position="87"/>
        <end position="108"/>
    </location>
</feature>
<keyword evidence="3" id="KW-1185">Reference proteome</keyword>
<comment type="caution">
    <text evidence="2">The sequence shown here is derived from an EMBL/GenBank/DDBJ whole genome shotgun (WGS) entry which is preliminary data.</text>
</comment>
<reference evidence="2 3" key="1">
    <citation type="submission" date="2024-03" db="EMBL/GenBank/DDBJ databases">
        <title>Two novel species of the genus Flavobacterium exhibiting potentially degradation of complex polysaccharides.</title>
        <authorList>
            <person name="Lian X."/>
        </authorList>
    </citation>
    <scope>NUCLEOTIDE SEQUENCE [LARGE SCALE GENOMIC DNA]</scope>
    <source>
        <strain evidence="3">j3</strain>
    </source>
</reference>
<sequence length="388" mass="45159">MKNYKLPWAKNMVWLFVVFYGYTMFRPMGMDSYRYVLKLKELTESPRSWDSFLSTFFSVDIDGNVTFDIYQPLITNFVSLFTDNGNVLFAFFGLVYGYFYSRNIWLILSEVKTATLPKAFWALFFSFVSIIGFWELNGVRMWTAAHVLFYGVYILLIKENKRGFIYILLTPLIHFSFALPVGLFFVYYLVKLPHRIFYYLYVASFFVSSLNVSTVGVFLESVLPEVLLPKAKSYTGEEFLEGYAVQKEATNWYVQYFRAVLNYSVFFLFTVIHFGKLRTYLENKYFVNFMNFSLLFLAVGNLLSSLPSGGRYLLIAQMFGLAVLLLFYIQYSSSSFQKAVYFCSPLLLFYIIVCLRKAFDTISLMSLLTNPILSTIIDTPVPLIDLIK</sequence>
<feature type="transmembrane region" description="Helical" evidence="1">
    <location>
        <begin position="196"/>
        <end position="219"/>
    </location>
</feature>
<dbReference type="InterPro" id="IPR049458">
    <property type="entry name" value="EpsG-like"/>
</dbReference>
<proteinExistence type="predicted"/>
<dbReference type="Pfam" id="PF14897">
    <property type="entry name" value="EpsG"/>
    <property type="match status" value="1"/>
</dbReference>
<feature type="transmembrane region" description="Helical" evidence="1">
    <location>
        <begin position="12"/>
        <end position="29"/>
    </location>
</feature>
<feature type="transmembrane region" description="Helical" evidence="1">
    <location>
        <begin position="339"/>
        <end position="359"/>
    </location>
</feature>
<feature type="transmembrane region" description="Helical" evidence="1">
    <location>
        <begin position="256"/>
        <end position="274"/>
    </location>
</feature>
<keyword evidence="1" id="KW-0472">Membrane</keyword>
<feature type="transmembrane region" description="Helical" evidence="1">
    <location>
        <begin position="115"/>
        <end position="134"/>
    </location>
</feature>
<gene>
    <name evidence="2" type="ORF">WFZ85_05250</name>
</gene>
<protein>
    <submittedName>
        <fullName evidence="2">EpsG family protein</fullName>
    </submittedName>
</protein>
<keyword evidence="1" id="KW-1133">Transmembrane helix</keyword>